<comment type="caution">
    <text evidence="1">The sequence shown here is derived from an EMBL/GenBank/DDBJ whole genome shotgun (WGS) entry which is preliminary data.</text>
</comment>
<reference evidence="1 2" key="1">
    <citation type="journal article" date="2022" name="Environ. Microbiol. Rep.">
        <title>Eco-phylogenetic analyses reveal divergent evolution of vitamin B12 metabolism in the marine bacterial family 'Psychromonadaceae'.</title>
        <authorList>
            <person name="Jin X."/>
            <person name="Yang Y."/>
            <person name="Cao H."/>
            <person name="Gao B."/>
            <person name="Zhao Z."/>
        </authorList>
    </citation>
    <scope>NUCLEOTIDE SEQUENCE [LARGE SCALE GENOMIC DNA]</scope>
    <source>
        <strain evidence="1 2">MKS20</strain>
    </source>
</reference>
<proteinExistence type="predicted"/>
<dbReference type="RefSeq" id="WP_233054930.1">
    <property type="nucleotide sequence ID" value="NZ_JAIMJA010000035.1"/>
</dbReference>
<dbReference type="Proteomes" id="UP001201273">
    <property type="component" value="Unassembled WGS sequence"/>
</dbReference>
<name>A0ABS8WHS8_9GAMM</name>
<protein>
    <submittedName>
        <fullName evidence="1">Uncharacterized protein</fullName>
    </submittedName>
</protein>
<sequence>MAVNLVNQDYDFEMVLNQIAAESKTFSSHVKGMAENLDSSYQTERAWLGTIKNDKGELIQVQLVATQDATQFVDED</sequence>
<organism evidence="1 2">
    <name type="scientific">Motilimonas cestriensis</name>
    <dbReference type="NCBI Taxonomy" id="2742685"/>
    <lineage>
        <taxon>Bacteria</taxon>
        <taxon>Pseudomonadati</taxon>
        <taxon>Pseudomonadota</taxon>
        <taxon>Gammaproteobacteria</taxon>
        <taxon>Alteromonadales</taxon>
        <taxon>Alteromonadales genera incertae sedis</taxon>
        <taxon>Motilimonas</taxon>
    </lineage>
</organism>
<gene>
    <name evidence="1" type="ORF">K6Y31_20635</name>
</gene>
<dbReference type="EMBL" id="JAIMJA010000035">
    <property type="protein sequence ID" value="MCE2597184.1"/>
    <property type="molecule type" value="Genomic_DNA"/>
</dbReference>
<keyword evidence="2" id="KW-1185">Reference proteome</keyword>
<evidence type="ECO:0000313" key="1">
    <source>
        <dbReference type="EMBL" id="MCE2597184.1"/>
    </source>
</evidence>
<evidence type="ECO:0000313" key="2">
    <source>
        <dbReference type="Proteomes" id="UP001201273"/>
    </source>
</evidence>
<accession>A0ABS8WHS8</accession>